<accession>A0ABU1VPM3</accession>
<dbReference type="Proteomes" id="UP001267878">
    <property type="component" value="Unassembled WGS sequence"/>
</dbReference>
<organism evidence="2 3">
    <name type="scientific">Agrilutibacter niabensis</name>
    <dbReference type="NCBI Taxonomy" id="380628"/>
    <lineage>
        <taxon>Bacteria</taxon>
        <taxon>Pseudomonadati</taxon>
        <taxon>Pseudomonadota</taxon>
        <taxon>Gammaproteobacteria</taxon>
        <taxon>Lysobacterales</taxon>
        <taxon>Lysobacteraceae</taxon>
        <taxon>Agrilutibacter</taxon>
    </lineage>
</organism>
<proteinExistence type="predicted"/>
<feature type="region of interest" description="Disordered" evidence="1">
    <location>
        <begin position="86"/>
        <end position="118"/>
    </location>
</feature>
<reference evidence="2 3" key="1">
    <citation type="submission" date="2023-07" db="EMBL/GenBank/DDBJ databases">
        <title>Sorghum-associated microbial communities from plants grown in Nebraska, USA.</title>
        <authorList>
            <person name="Schachtman D."/>
        </authorList>
    </citation>
    <scope>NUCLEOTIDE SEQUENCE [LARGE SCALE GENOMIC DNA]</scope>
    <source>
        <strain evidence="2 3">BE187</strain>
    </source>
</reference>
<keyword evidence="3" id="KW-1185">Reference proteome</keyword>
<protein>
    <submittedName>
        <fullName evidence="2">Uncharacterized protein</fullName>
    </submittedName>
</protein>
<dbReference type="EMBL" id="JAVDVW010000001">
    <property type="protein sequence ID" value="MDR7099275.1"/>
    <property type="molecule type" value="Genomic_DNA"/>
</dbReference>
<name>A0ABU1VPM3_9GAMM</name>
<comment type="caution">
    <text evidence="2">The sequence shown here is derived from an EMBL/GenBank/DDBJ whole genome shotgun (WGS) entry which is preliminary data.</text>
</comment>
<evidence type="ECO:0000313" key="3">
    <source>
        <dbReference type="Proteomes" id="UP001267878"/>
    </source>
</evidence>
<sequence>MRYVDGSAATTRDLKIIDPTGKNMHTDGRLIFVGVEANDYSLMAGNLGLNPYDISVGFGPDTRAARAFSEKVVARLKQHWTLKEVPKNSGAFPDSGCAQGTAAPPNNSFKPKPLRGSA</sequence>
<gene>
    <name evidence="2" type="ORF">J2X04_001622</name>
</gene>
<evidence type="ECO:0000256" key="1">
    <source>
        <dbReference type="SAM" id="MobiDB-lite"/>
    </source>
</evidence>
<evidence type="ECO:0000313" key="2">
    <source>
        <dbReference type="EMBL" id="MDR7099275.1"/>
    </source>
</evidence>